<dbReference type="InterPro" id="IPR051783">
    <property type="entry name" value="NAD(P)-dependent_oxidoreduct"/>
</dbReference>
<dbReference type="PANTHER" id="PTHR48079">
    <property type="entry name" value="PROTEIN YEEZ"/>
    <property type="match status" value="1"/>
</dbReference>
<dbReference type="Gene3D" id="3.40.50.720">
    <property type="entry name" value="NAD(P)-binding Rossmann-like Domain"/>
    <property type="match status" value="1"/>
</dbReference>
<dbReference type="PANTHER" id="PTHR48079:SF6">
    <property type="entry name" value="NAD(P)-BINDING DOMAIN-CONTAINING PROTEIN-RELATED"/>
    <property type="match status" value="1"/>
</dbReference>
<evidence type="ECO:0000313" key="2">
    <source>
        <dbReference type="Proteomes" id="UP001500101"/>
    </source>
</evidence>
<name>A0ABP7Z5J2_9SPHI</name>
<gene>
    <name evidence="1" type="ORF">GCM10022216_33730</name>
</gene>
<dbReference type="SUPFAM" id="SSF51735">
    <property type="entry name" value="NAD(P)-binding Rossmann-fold domains"/>
    <property type="match status" value="1"/>
</dbReference>
<sequence>MKKLLILGCGWVGEEFAHLQLKNNWQVWATSTNEEKYHRLKADGIFAYIHDFDQDTEINEVDLPAFDAVLCSIPATHKNSLEQLEARFNRVKAYLEKVNYAKLIFLSSIGIFPDEDGVFDEGFKDAERMSPKLKLAEDIMGLLPNSYIFRLAGLFGKQRIFAKYFQGRVCTTGDQPANFVHLDDVCQLLSLSLEQDLAESVYHVVAPEHPLKRDVILASAKKYQLDLPAAFDPQDSIQKVVDGDRLPRIFNYRFKYPSPLEF</sequence>
<proteinExistence type="predicted"/>
<dbReference type="RefSeq" id="WP_344675903.1">
    <property type="nucleotide sequence ID" value="NZ_BAAAZI010000015.1"/>
</dbReference>
<organism evidence="1 2">
    <name type="scientific">Sphingobacterium kyonggiense</name>
    <dbReference type="NCBI Taxonomy" id="714075"/>
    <lineage>
        <taxon>Bacteria</taxon>
        <taxon>Pseudomonadati</taxon>
        <taxon>Bacteroidota</taxon>
        <taxon>Sphingobacteriia</taxon>
        <taxon>Sphingobacteriales</taxon>
        <taxon>Sphingobacteriaceae</taxon>
        <taxon>Sphingobacterium</taxon>
    </lineage>
</organism>
<dbReference type="InterPro" id="IPR036291">
    <property type="entry name" value="NAD(P)-bd_dom_sf"/>
</dbReference>
<dbReference type="Proteomes" id="UP001500101">
    <property type="component" value="Unassembled WGS sequence"/>
</dbReference>
<protein>
    <submittedName>
        <fullName evidence="1">SDR family oxidoreductase</fullName>
    </submittedName>
</protein>
<comment type="caution">
    <text evidence="1">The sequence shown here is derived from an EMBL/GenBank/DDBJ whole genome shotgun (WGS) entry which is preliminary data.</text>
</comment>
<accession>A0ABP7Z5J2</accession>
<evidence type="ECO:0000313" key="1">
    <source>
        <dbReference type="EMBL" id="GAA4147614.1"/>
    </source>
</evidence>
<reference evidence="2" key="1">
    <citation type="journal article" date="2019" name="Int. J. Syst. Evol. Microbiol.">
        <title>The Global Catalogue of Microorganisms (GCM) 10K type strain sequencing project: providing services to taxonomists for standard genome sequencing and annotation.</title>
        <authorList>
            <consortium name="The Broad Institute Genomics Platform"/>
            <consortium name="The Broad Institute Genome Sequencing Center for Infectious Disease"/>
            <person name="Wu L."/>
            <person name="Ma J."/>
        </authorList>
    </citation>
    <scope>NUCLEOTIDE SEQUENCE [LARGE SCALE GENOMIC DNA]</scope>
    <source>
        <strain evidence="2">JCM 16704</strain>
    </source>
</reference>
<dbReference type="EMBL" id="BAAAZI010000015">
    <property type="protein sequence ID" value="GAA4147614.1"/>
    <property type="molecule type" value="Genomic_DNA"/>
</dbReference>
<keyword evidence="2" id="KW-1185">Reference proteome</keyword>